<protein>
    <submittedName>
        <fullName evidence="1">Uncharacterized protein</fullName>
    </submittedName>
</protein>
<proteinExistence type="predicted"/>
<dbReference type="AlphaFoldDB" id="A0A8J2PE64"/>
<accession>A0A8J2PE64</accession>
<evidence type="ECO:0000313" key="1">
    <source>
        <dbReference type="EMBL" id="CAG7733926.1"/>
    </source>
</evidence>
<gene>
    <name evidence="1" type="ORF">AFUS01_LOCUS22342</name>
</gene>
<keyword evidence="2" id="KW-1185">Reference proteome</keyword>
<comment type="caution">
    <text evidence="1">The sequence shown here is derived from an EMBL/GenBank/DDBJ whole genome shotgun (WGS) entry which is preliminary data.</text>
</comment>
<feature type="non-terminal residue" evidence="1">
    <location>
        <position position="43"/>
    </location>
</feature>
<name>A0A8J2PE64_9HEXA</name>
<dbReference type="Proteomes" id="UP000708208">
    <property type="component" value="Unassembled WGS sequence"/>
</dbReference>
<organism evidence="1 2">
    <name type="scientific">Allacma fusca</name>
    <dbReference type="NCBI Taxonomy" id="39272"/>
    <lineage>
        <taxon>Eukaryota</taxon>
        <taxon>Metazoa</taxon>
        <taxon>Ecdysozoa</taxon>
        <taxon>Arthropoda</taxon>
        <taxon>Hexapoda</taxon>
        <taxon>Collembola</taxon>
        <taxon>Symphypleona</taxon>
        <taxon>Sminthuridae</taxon>
        <taxon>Allacma</taxon>
    </lineage>
</organism>
<reference evidence="1" key="1">
    <citation type="submission" date="2021-06" db="EMBL/GenBank/DDBJ databases">
        <authorList>
            <person name="Hodson N. C."/>
            <person name="Mongue J. A."/>
            <person name="Jaron S. K."/>
        </authorList>
    </citation>
    <scope>NUCLEOTIDE SEQUENCE</scope>
</reference>
<evidence type="ECO:0000313" key="2">
    <source>
        <dbReference type="Proteomes" id="UP000708208"/>
    </source>
</evidence>
<sequence>MPSRYFNFLQGGTDALGKSFGMKVLLKLFDSDCVAGLDLIPVE</sequence>
<dbReference type="EMBL" id="CAJVCH010259190">
    <property type="protein sequence ID" value="CAG7733926.1"/>
    <property type="molecule type" value="Genomic_DNA"/>
</dbReference>